<dbReference type="RefSeq" id="XP_060414168.1">
    <property type="nucleotide sequence ID" value="XM_060557804.1"/>
</dbReference>
<comment type="caution">
    <text evidence="2">The sequence shown here is derived from an EMBL/GenBank/DDBJ whole genome shotgun (WGS) entry which is preliminary data.</text>
</comment>
<dbReference type="AlphaFoldDB" id="A0AAD8PZZ5"/>
<evidence type="ECO:0000313" key="2">
    <source>
        <dbReference type="EMBL" id="KAK1590694.1"/>
    </source>
</evidence>
<protein>
    <submittedName>
        <fullName evidence="2">Uncharacterized protein</fullName>
    </submittedName>
</protein>
<gene>
    <name evidence="2" type="ORF">LY79DRAFT_553758</name>
</gene>
<dbReference type="EMBL" id="JAHLJV010000029">
    <property type="protein sequence ID" value="KAK1590694.1"/>
    <property type="molecule type" value="Genomic_DNA"/>
</dbReference>
<evidence type="ECO:0000313" key="3">
    <source>
        <dbReference type="Proteomes" id="UP001230504"/>
    </source>
</evidence>
<accession>A0AAD8PZZ5</accession>
<reference evidence="2" key="1">
    <citation type="submission" date="2021-06" db="EMBL/GenBank/DDBJ databases">
        <title>Comparative genomics, transcriptomics and evolutionary studies reveal genomic signatures of adaptation to plant cell wall in hemibiotrophic fungi.</title>
        <authorList>
            <consortium name="DOE Joint Genome Institute"/>
            <person name="Baroncelli R."/>
            <person name="Diaz J.F."/>
            <person name="Benocci T."/>
            <person name="Peng M."/>
            <person name="Battaglia E."/>
            <person name="Haridas S."/>
            <person name="Andreopoulos W."/>
            <person name="Labutti K."/>
            <person name="Pangilinan J."/>
            <person name="Floch G.L."/>
            <person name="Makela M.R."/>
            <person name="Henrissat B."/>
            <person name="Grigoriev I.V."/>
            <person name="Crouch J.A."/>
            <person name="De Vries R.P."/>
            <person name="Sukno S.A."/>
            <person name="Thon M.R."/>
        </authorList>
    </citation>
    <scope>NUCLEOTIDE SEQUENCE</scope>
    <source>
        <strain evidence="2">CBS 125086</strain>
    </source>
</reference>
<feature type="signal peptide" evidence="1">
    <location>
        <begin position="1"/>
        <end position="17"/>
    </location>
</feature>
<proteinExistence type="predicted"/>
<keyword evidence="1" id="KW-0732">Signal</keyword>
<keyword evidence="3" id="KW-1185">Reference proteome</keyword>
<dbReference type="GeneID" id="85442044"/>
<sequence length="73" mass="8173">MNPKSIITLFFIGTTLGATIPPTEPSTSHLVQRNDKYERCMATCYQSMAGKYDNDKLPAYCTSLCTRLHGSPW</sequence>
<dbReference type="Proteomes" id="UP001230504">
    <property type="component" value="Unassembled WGS sequence"/>
</dbReference>
<organism evidence="2 3">
    <name type="scientific">Colletotrichum navitas</name>
    <dbReference type="NCBI Taxonomy" id="681940"/>
    <lineage>
        <taxon>Eukaryota</taxon>
        <taxon>Fungi</taxon>
        <taxon>Dikarya</taxon>
        <taxon>Ascomycota</taxon>
        <taxon>Pezizomycotina</taxon>
        <taxon>Sordariomycetes</taxon>
        <taxon>Hypocreomycetidae</taxon>
        <taxon>Glomerellales</taxon>
        <taxon>Glomerellaceae</taxon>
        <taxon>Colletotrichum</taxon>
        <taxon>Colletotrichum graminicola species complex</taxon>
    </lineage>
</organism>
<name>A0AAD8PZZ5_9PEZI</name>
<feature type="chain" id="PRO_5041974476" evidence="1">
    <location>
        <begin position="18"/>
        <end position="73"/>
    </location>
</feature>
<evidence type="ECO:0000256" key="1">
    <source>
        <dbReference type="SAM" id="SignalP"/>
    </source>
</evidence>